<protein>
    <submittedName>
        <fullName evidence="1">DAO-domain-containing protein</fullName>
    </submittedName>
</protein>
<dbReference type="Proteomes" id="UP000814033">
    <property type="component" value="Unassembled WGS sequence"/>
</dbReference>
<reference evidence="1" key="2">
    <citation type="journal article" date="2022" name="New Phytol.">
        <title>Evolutionary transition to the ectomycorrhizal habit in the genomes of a hyperdiverse lineage of mushroom-forming fungi.</title>
        <authorList>
            <person name="Looney B."/>
            <person name="Miyauchi S."/>
            <person name="Morin E."/>
            <person name="Drula E."/>
            <person name="Courty P.E."/>
            <person name="Kohler A."/>
            <person name="Kuo A."/>
            <person name="LaButti K."/>
            <person name="Pangilinan J."/>
            <person name="Lipzen A."/>
            <person name="Riley R."/>
            <person name="Andreopoulos W."/>
            <person name="He G."/>
            <person name="Johnson J."/>
            <person name="Nolan M."/>
            <person name="Tritt A."/>
            <person name="Barry K.W."/>
            <person name="Grigoriev I.V."/>
            <person name="Nagy L.G."/>
            <person name="Hibbett D."/>
            <person name="Henrissat B."/>
            <person name="Matheny P.B."/>
            <person name="Labbe J."/>
            <person name="Martin F.M."/>
        </authorList>
    </citation>
    <scope>NUCLEOTIDE SEQUENCE</scope>
    <source>
        <strain evidence="1">FP105234-sp</strain>
    </source>
</reference>
<sequence length="379" mass="40528">FRAVEARLQRTPGLPVDDPTKSFWTVPASPIAAHQDALPPHADVVIIGSGITGTACARALLAHPRADGPLSVVMLEARETCSGATGRNGGHVNPPLFHDYAELKEEHGIDAARMILRFRLAHLGELQRVAEEEGATAFSQIRDVESFDVHFEPERYEEGKAALEMWRTDMPEEAREVYAVDGEDAAKRFRLSPQIAGVISAPAGAVHGYRLVTSILSNLLKRYADAFRLRTQTPCTAIDAPSASSPHYTLHTPAGTLTATHVIHATNGWSPHLLPGMRTKILPVRGHMSAQRPGRALAASMLSGARSHVLYAGPLGYDYLTQLPGPRGALLFGGGAAQAGHMILPEVGCADDAGMNMGIASHIGGALPEYFGRANWGAE</sequence>
<name>A0ACB8R301_9AGAM</name>
<proteinExistence type="predicted"/>
<accession>A0ACB8R301</accession>
<keyword evidence="2" id="KW-1185">Reference proteome</keyword>
<dbReference type="EMBL" id="MU276485">
    <property type="protein sequence ID" value="KAI0038501.1"/>
    <property type="molecule type" value="Genomic_DNA"/>
</dbReference>
<feature type="non-terminal residue" evidence="1">
    <location>
        <position position="379"/>
    </location>
</feature>
<evidence type="ECO:0000313" key="2">
    <source>
        <dbReference type="Proteomes" id="UP000814033"/>
    </source>
</evidence>
<feature type="non-terminal residue" evidence="1">
    <location>
        <position position="1"/>
    </location>
</feature>
<reference evidence="1" key="1">
    <citation type="submission" date="2021-02" db="EMBL/GenBank/DDBJ databases">
        <authorList>
            <consortium name="DOE Joint Genome Institute"/>
            <person name="Ahrendt S."/>
            <person name="Looney B.P."/>
            <person name="Miyauchi S."/>
            <person name="Morin E."/>
            <person name="Drula E."/>
            <person name="Courty P.E."/>
            <person name="Chicoki N."/>
            <person name="Fauchery L."/>
            <person name="Kohler A."/>
            <person name="Kuo A."/>
            <person name="Labutti K."/>
            <person name="Pangilinan J."/>
            <person name="Lipzen A."/>
            <person name="Riley R."/>
            <person name="Andreopoulos W."/>
            <person name="He G."/>
            <person name="Johnson J."/>
            <person name="Barry K.W."/>
            <person name="Grigoriev I.V."/>
            <person name="Nagy L."/>
            <person name="Hibbett D."/>
            <person name="Henrissat B."/>
            <person name="Matheny P.B."/>
            <person name="Labbe J."/>
            <person name="Martin F."/>
        </authorList>
    </citation>
    <scope>NUCLEOTIDE SEQUENCE</scope>
    <source>
        <strain evidence="1">FP105234-sp</strain>
    </source>
</reference>
<organism evidence="1 2">
    <name type="scientific">Auriscalpium vulgare</name>
    <dbReference type="NCBI Taxonomy" id="40419"/>
    <lineage>
        <taxon>Eukaryota</taxon>
        <taxon>Fungi</taxon>
        <taxon>Dikarya</taxon>
        <taxon>Basidiomycota</taxon>
        <taxon>Agaricomycotina</taxon>
        <taxon>Agaricomycetes</taxon>
        <taxon>Russulales</taxon>
        <taxon>Auriscalpiaceae</taxon>
        <taxon>Auriscalpium</taxon>
    </lineage>
</organism>
<comment type="caution">
    <text evidence="1">The sequence shown here is derived from an EMBL/GenBank/DDBJ whole genome shotgun (WGS) entry which is preliminary data.</text>
</comment>
<evidence type="ECO:0000313" key="1">
    <source>
        <dbReference type="EMBL" id="KAI0038501.1"/>
    </source>
</evidence>
<gene>
    <name evidence="1" type="ORF">FA95DRAFT_1457804</name>
</gene>